<evidence type="ECO:0000313" key="3">
    <source>
        <dbReference type="Proteomes" id="UP000242474"/>
    </source>
</evidence>
<dbReference type="AlphaFoldDB" id="A0A2G5B8R1"/>
<feature type="region of interest" description="Disordered" evidence="1">
    <location>
        <begin position="233"/>
        <end position="275"/>
    </location>
</feature>
<dbReference type="Proteomes" id="UP000242474">
    <property type="component" value="Unassembled WGS sequence"/>
</dbReference>
<proteinExistence type="predicted"/>
<dbReference type="EMBL" id="KZ303507">
    <property type="protein sequence ID" value="PIA15391.1"/>
    <property type="molecule type" value="Genomic_DNA"/>
</dbReference>
<dbReference type="Gene3D" id="2.30.29.30">
    <property type="entry name" value="Pleckstrin-homology domain (PH domain)/Phosphotyrosine-binding domain (PTB)"/>
    <property type="match status" value="1"/>
</dbReference>
<dbReference type="OrthoDB" id="185175at2759"/>
<accession>A0A2G5B8R1</accession>
<evidence type="ECO:0000313" key="2">
    <source>
        <dbReference type="EMBL" id="PIA15391.1"/>
    </source>
</evidence>
<dbReference type="SUPFAM" id="SSF50729">
    <property type="entry name" value="PH domain-like"/>
    <property type="match status" value="1"/>
</dbReference>
<gene>
    <name evidence="2" type="ORF">COEREDRAFT_93216</name>
</gene>
<dbReference type="InterPro" id="IPR011993">
    <property type="entry name" value="PH-like_dom_sf"/>
</dbReference>
<feature type="compositionally biased region" description="Low complexity" evidence="1">
    <location>
        <begin position="426"/>
        <end position="439"/>
    </location>
</feature>
<feature type="region of interest" description="Disordered" evidence="1">
    <location>
        <begin position="405"/>
        <end position="440"/>
    </location>
</feature>
<feature type="region of interest" description="Disordered" evidence="1">
    <location>
        <begin position="463"/>
        <end position="504"/>
    </location>
</feature>
<dbReference type="STRING" id="763665.A0A2G5B8R1"/>
<protein>
    <recommendedName>
        <fullName evidence="4">PH domain-containing protein</fullName>
    </recommendedName>
</protein>
<name>A0A2G5B8R1_COERN</name>
<keyword evidence="3" id="KW-1185">Reference proteome</keyword>
<reference evidence="2 3" key="1">
    <citation type="journal article" date="2015" name="Genome Biol. Evol.">
        <title>Phylogenomic analyses indicate that early fungi evolved digesting cell walls of algal ancestors of land plants.</title>
        <authorList>
            <person name="Chang Y."/>
            <person name="Wang S."/>
            <person name="Sekimoto S."/>
            <person name="Aerts A.L."/>
            <person name="Choi C."/>
            <person name="Clum A."/>
            <person name="LaButti K.M."/>
            <person name="Lindquist E.A."/>
            <person name="Yee Ngan C."/>
            <person name="Ohm R.A."/>
            <person name="Salamov A.A."/>
            <person name="Grigoriev I.V."/>
            <person name="Spatafora J.W."/>
            <person name="Berbee M.L."/>
        </authorList>
    </citation>
    <scope>NUCLEOTIDE SEQUENCE [LARGE SCALE GENOMIC DNA]</scope>
    <source>
        <strain evidence="2 3">NRRL 1564</strain>
    </source>
</reference>
<feature type="compositionally biased region" description="Low complexity" evidence="1">
    <location>
        <begin position="469"/>
        <end position="489"/>
    </location>
</feature>
<organism evidence="2 3">
    <name type="scientific">Coemansia reversa (strain ATCC 12441 / NRRL 1564)</name>
    <dbReference type="NCBI Taxonomy" id="763665"/>
    <lineage>
        <taxon>Eukaryota</taxon>
        <taxon>Fungi</taxon>
        <taxon>Fungi incertae sedis</taxon>
        <taxon>Zoopagomycota</taxon>
        <taxon>Kickxellomycotina</taxon>
        <taxon>Kickxellomycetes</taxon>
        <taxon>Kickxellales</taxon>
        <taxon>Kickxellaceae</taxon>
        <taxon>Coemansia</taxon>
    </lineage>
</organism>
<evidence type="ECO:0008006" key="4">
    <source>
        <dbReference type="Google" id="ProtNLM"/>
    </source>
</evidence>
<sequence length="963" mass="103902">MATLDASSTNPADLKQLVFSSRPVSTSSRSSVASVVEPTVTAVAAGISTGNKLPETSDSFSTMPTPRNTFLTPPAGISISDKGTAASSATALQNQLQTSNWDSEKHHCQLQALLKQKGALHEISVDRRPSVAALQQQHKQSVAKLMPLSFTAYDDSYCLLNQPSESDDGPRSREAAIEILRSLARTGDRPSASGHSPVSDMPLSLAAPLEAITHMEDALVAIVSRRQLPNRTQTHYSANSGAGSPAATTGATGPGSEAGKAARRTQQRFSTMPAEVDISDDRRSIRGRASAMPGEITAALAAGTTPYIDLNGHIDRLTACISRLQLASPDAVAFKAASIKAASMASLQPRASHTRQGSISSYLSSNLAAPTQSLVGAPLTAENLPPPPMPAYYDLNQRRPSLARLSPVSESPVIHSSAEHKEPTRSRSSSHLSAVSGASTESRRRIMVAGVLTSAQYPNLFGSSISDMAAPERPQQQSPSASAKQSTHSESIHSHDSSENKGRLSPAFNLRDILPAHDSQRPSSIMSKAMSRSSASASFNTPSVLVRDITPASRLALWLYMHTTVESSKSTLWRRKQWQRRFVIFAGNVLYLFKSSSSSATALSTIRLRTNTIACVNDSFHNRSWVVEITQPLYIQEQSESQSQQMHSASVALPSVPQSWYLQTETRNEMIVLLKQLKAAIGELQVQPDIERREEERMRNRRKTQRKAARNKSDVCPWEIDEFSDGGSVATDGEVDDTGDSHALPDNKGFYRIPDNELFSSDDDGDCQLLADQHTRSAGNALNLESYSLAGGIRGARPARLEIDNYTGTGGIAEWGAHRLQMPYSPAPSSAGMDPVKMRSFSADPSAVTGRRPSLADVLAPPSSAMQELTPIPHYSPEVSPQTQPQVLCNRSLRTNADPAIRNSIMIRSDATALIDQMFASASREFLAPEDDNIRGTDGSESYINQTGLPSKSNLLVVREEEC</sequence>
<evidence type="ECO:0000256" key="1">
    <source>
        <dbReference type="SAM" id="MobiDB-lite"/>
    </source>
</evidence>
<feature type="compositionally biased region" description="Basic and acidic residues" evidence="1">
    <location>
        <begin position="490"/>
        <end position="502"/>
    </location>
</feature>
<feature type="compositionally biased region" description="Low complexity" evidence="1">
    <location>
        <begin position="237"/>
        <end position="259"/>
    </location>
</feature>